<evidence type="ECO:0000313" key="5">
    <source>
        <dbReference type="Proteomes" id="UP000054516"/>
    </source>
</evidence>
<comment type="subcellular location">
    <subcellularLocation>
        <location evidence="1">Mitochondrion</location>
    </subcellularLocation>
</comment>
<dbReference type="Proteomes" id="UP000054516">
    <property type="component" value="Unassembled WGS sequence"/>
</dbReference>
<dbReference type="OMA" id="LYYGHEM"/>
<dbReference type="GO" id="GO:0005739">
    <property type="term" value="C:mitochondrion"/>
    <property type="evidence" value="ECO:0007669"/>
    <property type="project" value="UniProtKB-SubCell"/>
</dbReference>
<dbReference type="InterPro" id="IPR024319">
    <property type="entry name" value="ATPase_expression_mit"/>
</dbReference>
<name>A0A1W2TKL8_ROSNE</name>
<evidence type="ECO:0000256" key="3">
    <source>
        <dbReference type="ARBA" id="ARBA00023128"/>
    </source>
</evidence>
<proteinExistence type="predicted"/>
<reference evidence="4" key="1">
    <citation type="submission" date="2016-03" db="EMBL/GenBank/DDBJ databases">
        <title>Draft genome sequence of Rosellinia necatrix.</title>
        <authorList>
            <person name="Kanematsu S."/>
        </authorList>
    </citation>
    <scope>NUCLEOTIDE SEQUENCE [LARGE SCALE GENOMIC DNA]</scope>
    <source>
        <strain evidence="4">W97</strain>
    </source>
</reference>
<evidence type="ECO:0000313" key="4">
    <source>
        <dbReference type="EMBL" id="GAP88811.2"/>
    </source>
</evidence>
<dbReference type="OrthoDB" id="185373at2759"/>
<dbReference type="Pfam" id="PF12921">
    <property type="entry name" value="ATP13"/>
    <property type="match status" value="1"/>
</dbReference>
<evidence type="ECO:0008006" key="6">
    <source>
        <dbReference type="Google" id="ProtNLM"/>
    </source>
</evidence>
<protein>
    <recommendedName>
        <fullName evidence="6">Pentatricopeptide repeat domain-containing protein</fullName>
    </recommendedName>
</protein>
<organism evidence="4">
    <name type="scientific">Rosellinia necatrix</name>
    <name type="common">White root-rot fungus</name>
    <dbReference type="NCBI Taxonomy" id="77044"/>
    <lineage>
        <taxon>Eukaryota</taxon>
        <taxon>Fungi</taxon>
        <taxon>Dikarya</taxon>
        <taxon>Ascomycota</taxon>
        <taxon>Pezizomycotina</taxon>
        <taxon>Sordariomycetes</taxon>
        <taxon>Xylariomycetidae</taxon>
        <taxon>Xylariales</taxon>
        <taxon>Xylariaceae</taxon>
        <taxon>Rosellinia</taxon>
    </lineage>
</organism>
<keyword evidence="3" id="KW-0496">Mitochondrion</keyword>
<gene>
    <name evidence="4" type="ORF">SAMD00023353_1600270</name>
</gene>
<dbReference type="AlphaFoldDB" id="A0A1W2TKL8"/>
<evidence type="ECO:0000256" key="1">
    <source>
        <dbReference type="ARBA" id="ARBA00004173"/>
    </source>
</evidence>
<accession>A0A1W2TKL8</accession>
<sequence length="659" mass="75069">MAYLQSLLTRSGADVSRVAEPPSRPRTIVPTRDVPAAAHLDPATQPIDPFRGALLAMRAGDTRQLLIQLAVIEHMNREDLQDAAAAIPRTTFTEFFRALDPLRVARDCDAIDNSHTPVGMFKKLYMESSLDYWGVRKLYTRLLRRLLILMRALKDLGYTLHLEEYIALIRCAGAASDISGAGALWNDINASPALAWRNAEVYTEYIKARFLTEPLYTNYQKVTRMVTPRNLHRSRLVLRPRVVRDMDGLRLVLRRNRLQFGLNKDIAHVEELMRTLRGQKPAVKLFRTVVATHSFRIDENLMCALMIALARAGSLRFIGANILQAYFGIRSPHPFPEEPEGQWAGNIDFSSSPARITPTVRLMRAVVETYGSNAEIAVAVQLVEYLSNTHNIPIPLDVWEDLMEWTYIMSTPPASTAWEMAGWYAKIPSPQAVEMIWNTMTSPPYNQMPTFKLYDLLIRSLIGRASDGPAPALSRMREAIALYDEQCREYEAAVFDYTRQLRDGITPSLTTRRLERARFKKQRMWYDISVWCRMIFKRMSFSKTSPVPNPLVPAFIQEFRPFLKNPVEYLTPTGRVSLVDPNIETFTVLQTGFVEQVVPMTNRWGVRTLKRFRKSKVAVLSSHALADFKVSKRTDPLNLLAPGKDVFKYTTTRPAQTSP</sequence>
<keyword evidence="2" id="KW-0809">Transit peptide</keyword>
<evidence type="ECO:0000256" key="2">
    <source>
        <dbReference type="ARBA" id="ARBA00022946"/>
    </source>
</evidence>
<dbReference type="EMBL" id="DF977461">
    <property type="protein sequence ID" value="GAP88811.2"/>
    <property type="molecule type" value="Genomic_DNA"/>
</dbReference>
<keyword evidence="5" id="KW-1185">Reference proteome</keyword>